<feature type="transmembrane region" description="Helical" evidence="1">
    <location>
        <begin position="7"/>
        <end position="29"/>
    </location>
</feature>
<dbReference type="KEGG" id="hmn:HM131_19015"/>
<organism evidence="2 3">
    <name type="scientific">Halobacillus mangrovi</name>
    <dbReference type="NCBI Taxonomy" id="402384"/>
    <lineage>
        <taxon>Bacteria</taxon>
        <taxon>Bacillati</taxon>
        <taxon>Bacillota</taxon>
        <taxon>Bacilli</taxon>
        <taxon>Bacillales</taxon>
        <taxon>Bacillaceae</taxon>
        <taxon>Halobacillus</taxon>
    </lineage>
</organism>
<accession>A0A1W5ZZV0</accession>
<feature type="transmembrane region" description="Helical" evidence="1">
    <location>
        <begin position="167"/>
        <end position="187"/>
    </location>
</feature>
<sequence length="331" mass="38343">MSFRNNRIVIVLTFITLLGISLIKFSFKLLGEGFTIIYNNKIQIGIEHIFGISSTGSLILLLFYSLYYIYIELKNYIKENPKDENPVDKEMKKHANLVFRNLLWLFPISLCNIALMMASFISAQFLGLSSFNSIMYFTLGLPVLIVACYIFYNWIKENFIDIIDLKIALHAFWYAMVFITLGLAAIISEANLQTNMEIAFKVEDQDEIKLQLKFQDIVPDYMPESVNIEITNASKETKTLNLSEGDFAKSFQIVTADLKDRKKYYLKKHSYTYFKEISLSPYLIRGSNKVYIKFNKTDIDDSIMEYEIDTDIDILNSGEIIIPDKEYDISL</sequence>
<gene>
    <name evidence="2" type="ORF">HM131_19015</name>
</gene>
<evidence type="ECO:0000313" key="3">
    <source>
        <dbReference type="Proteomes" id="UP000192527"/>
    </source>
</evidence>
<feature type="transmembrane region" description="Helical" evidence="1">
    <location>
        <begin position="134"/>
        <end position="155"/>
    </location>
</feature>
<keyword evidence="1" id="KW-0472">Membrane</keyword>
<keyword evidence="1" id="KW-1133">Transmembrane helix</keyword>
<keyword evidence="1" id="KW-0812">Transmembrane</keyword>
<dbReference type="Proteomes" id="UP000192527">
    <property type="component" value="Chromosome"/>
</dbReference>
<dbReference type="RefSeq" id="WP_085031258.1">
    <property type="nucleotide sequence ID" value="NZ_CP020772.1"/>
</dbReference>
<evidence type="ECO:0000313" key="2">
    <source>
        <dbReference type="EMBL" id="ARI78799.1"/>
    </source>
</evidence>
<dbReference type="EMBL" id="CP020772">
    <property type="protein sequence ID" value="ARI78799.1"/>
    <property type="molecule type" value="Genomic_DNA"/>
</dbReference>
<reference evidence="2 3" key="1">
    <citation type="submission" date="2017-04" db="EMBL/GenBank/DDBJ databases">
        <title>The whole genome sequencing and assembly of Halobacillus mangrovi strain.</title>
        <authorList>
            <person name="Lee S.-J."/>
            <person name="Park M.-K."/>
            <person name="Kim J.-Y."/>
            <person name="Lee Y.-J."/>
            <person name="Yi H."/>
            <person name="Bahn Y.-S."/>
            <person name="Kim J.F."/>
            <person name="Lee D.-W."/>
        </authorList>
    </citation>
    <scope>NUCLEOTIDE SEQUENCE [LARGE SCALE GENOMIC DNA]</scope>
    <source>
        <strain evidence="2 3">KTB 131</strain>
    </source>
</reference>
<protein>
    <submittedName>
        <fullName evidence="2">Uncharacterized protein</fullName>
    </submittedName>
</protein>
<evidence type="ECO:0000256" key="1">
    <source>
        <dbReference type="SAM" id="Phobius"/>
    </source>
</evidence>
<dbReference type="AlphaFoldDB" id="A0A1W5ZZV0"/>
<proteinExistence type="predicted"/>
<feature type="transmembrane region" description="Helical" evidence="1">
    <location>
        <begin position="102"/>
        <end position="122"/>
    </location>
</feature>
<feature type="transmembrane region" description="Helical" evidence="1">
    <location>
        <begin position="49"/>
        <end position="70"/>
    </location>
</feature>
<name>A0A1W5ZZV0_9BACI</name>
<keyword evidence="3" id="KW-1185">Reference proteome</keyword>